<dbReference type="RefSeq" id="WP_071808424.1">
    <property type="nucleotide sequence ID" value="NZ_MEIA01000439.1"/>
</dbReference>
<reference evidence="2 3" key="1">
    <citation type="submission" date="2016-09" db="EMBL/GenBank/DDBJ databases">
        <title>Couchioplanes caeruleus draft genome sequence.</title>
        <authorList>
            <person name="Sheehan J."/>
            <person name="Caffrey P."/>
        </authorList>
    </citation>
    <scope>NUCLEOTIDE SEQUENCE [LARGE SCALE GENOMIC DNA]</scope>
    <source>
        <strain evidence="2 3">DSM 43634</strain>
    </source>
</reference>
<feature type="transmembrane region" description="Helical" evidence="1">
    <location>
        <begin position="92"/>
        <end position="113"/>
    </location>
</feature>
<evidence type="ECO:0000313" key="3">
    <source>
        <dbReference type="Proteomes" id="UP000182486"/>
    </source>
</evidence>
<keyword evidence="1" id="KW-0812">Transmembrane</keyword>
<proteinExistence type="predicted"/>
<keyword evidence="1" id="KW-1133">Transmembrane helix</keyword>
<dbReference type="AlphaFoldDB" id="A0A1K0FE42"/>
<evidence type="ECO:0008006" key="4">
    <source>
        <dbReference type="Google" id="ProtNLM"/>
    </source>
</evidence>
<sequence length="160" mass="17857">MFLSNGARRARTLAWLAVGVVWASLLILPWWPTDYLDPYFLEYRTEAIKRYQEGGDDWWDAVPYGYYLVGFLIHLAAATATPVLAARRGWHWAAGVTLVLATVWEFTAVVPYGLLGVTVVPFLPMLAGVFIVVAWAMVRRDAKDWQAGTPEQTEAGTLAP</sequence>
<dbReference type="EMBL" id="MEIA01000439">
    <property type="protein sequence ID" value="OJF11111.1"/>
    <property type="molecule type" value="Genomic_DNA"/>
</dbReference>
<comment type="caution">
    <text evidence="2">The sequence shown here is derived from an EMBL/GenBank/DDBJ whole genome shotgun (WGS) entry which is preliminary data.</text>
</comment>
<protein>
    <recommendedName>
        <fullName evidence="4">EXPERA domain-containing protein</fullName>
    </recommendedName>
</protein>
<evidence type="ECO:0000313" key="2">
    <source>
        <dbReference type="EMBL" id="OJF11111.1"/>
    </source>
</evidence>
<dbReference type="Proteomes" id="UP000182486">
    <property type="component" value="Unassembled WGS sequence"/>
</dbReference>
<feature type="transmembrane region" description="Helical" evidence="1">
    <location>
        <begin position="119"/>
        <end position="138"/>
    </location>
</feature>
<gene>
    <name evidence="2" type="ORF">BG844_28655</name>
</gene>
<keyword evidence="3" id="KW-1185">Reference proteome</keyword>
<keyword evidence="1" id="KW-0472">Membrane</keyword>
<accession>A0A1K0FE42</accession>
<organism evidence="2 3">
    <name type="scientific">Couchioplanes caeruleus subsp. caeruleus</name>
    <dbReference type="NCBI Taxonomy" id="56427"/>
    <lineage>
        <taxon>Bacteria</taxon>
        <taxon>Bacillati</taxon>
        <taxon>Actinomycetota</taxon>
        <taxon>Actinomycetes</taxon>
        <taxon>Micromonosporales</taxon>
        <taxon>Micromonosporaceae</taxon>
        <taxon>Couchioplanes</taxon>
    </lineage>
</organism>
<feature type="transmembrane region" description="Helical" evidence="1">
    <location>
        <begin position="64"/>
        <end position="85"/>
    </location>
</feature>
<name>A0A1K0FE42_9ACTN</name>
<evidence type="ECO:0000256" key="1">
    <source>
        <dbReference type="SAM" id="Phobius"/>
    </source>
</evidence>
<feature type="transmembrane region" description="Helical" evidence="1">
    <location>
        <begin position="12"/>
        <end position="31"/>
    </location>
</feature>